<evidence type="ECO:0000256" key="5">
    <source>
        <dbReference type="ARBA" id="ARBA00022692"/>
    </source>
</evidence>
<proteinExistence type="inferred from homology"/>
<protein>
    <submittedName>
        <fullName evidence="9">Chloramphenicol-sensitive protein RarD</fullName>
    </submittedName>
</protein>
<evidence type="ECO:0000313" key="10">
    <source>
        <dbReference type="Proteomes" id="UP000515591"/>
    </source>
</evidence>
<evidence type="ECO:0000256" key="1">
    <source>
        <dbReference type="ARBA" id="ARBA00004651"/>
    </source>
</evidence>
<feature type="transmembrane region" description="Helical" evidence="8">
    <location>
        <begin position="198"/>
        <end position="215"/>
    </location>
</feature>
<keyword evidence="3" id="KW-0813">Transport</keyword>
<feature type="transmembrane region" description="Helical" evidence="8">
    <location>
        <begin position="256"/>
        <end position="277"/>
    </location>
</feature>
<feature type="transmembrane region" description="Helical" evidence="8">
    <location>
        <begin position="49"/>
        <end position="67"/>
    </location>
</feature>
<name>A0A6S5RQT6_9GAMM</name>
<dbReference type="InterPro" id="IPR037185">
    <property type="entry name" value="EmrE-like"/>
</dbReference>
<feature type="transmembrane region" description="Helical" evidence="8">
    <location>
        <begin position="152"/>
        <end position="169"/>
    </location>
</feature>
<dbReference type="AlphaFoldDB" id="A0A6S5RQT6"/>
<comment type="subcellular location">
    <subcellularLocation>
        <location evidence="1">Cell membrane</location>
        <topology evidence="1">Multi-pass membrane protein</topology>
    </subcellularLocation>
</comment>
<dbReference type="GO" id="GO:0005886">
    <property type="term" value="C:plasma membrane"/>
    <property type="evidence" value="ECO:0007669"/>
    <property type="project" value="UniProtKB-SubCell"/>
</dbReference>
<feature type="transmembrane region" description="Helical" evidence="8">
    <location>
        <begin position="119"/>
        <end position="140"/>
    </location>
</feature>
<organism evidence="9 10">
    <name type="scientific">Metapseudomonas otitidis</name>
    <dbReference type="NCBI Taxonomy" id="319939"/>
    <lineage>
        <taxon>Bacteria</taxon>
        <taxon>Pseudomonadati</taxon>
        <taxon>Pseudomonadota</taxon>
        <taxon>Gammaproteobacteria</taxon>
        <taxon>Pseudomonadales</taxon>
        <taxon>Pseudomonadaceae</taxon>
        <taxon>Metapseudomonas</taxon>
    </lineage>
</organism>
<evidence type="ECO:0000256" key="2">
    <source>
        <dbReference type="ARBA" id="ARBA00007362"/>
    </source>
</evidence>
<dbReference type="SUPFAM" id="SSF103481">
    <property type="entry name" value="Multidrug resistance efflux transporter EmrE"/>
    <property type="match status" value="2"/>
</dbReference>
<keyword evidence="5 8" id="KW-0812">Transmembrane</keyword>
<comment type="similarity">
    <text evidence="2">Belongs to the EamA transporter family.</text>
</comment>
<dbReference type="EMBL" id="AP022213">
    <property type="protein sequence ID" value="BBT15514.1"/>
    <property type="molecule type" value="Genomic_DNA"/>
</dbReference>
<dbReference type="Proteomes" id="UP000515591">
    <property type="component" value="Chromosome"/>
</dbReference>
<dbReference type="InterPro" id="IPR004626">
    <property type="entry name" value="RarD"/>
</dbReference>
<keyword evidence="7 8" id="KW-0472">Membrane</keyword>
<evidence type="ECO:0000256" key="6">
    <source>
        <dbReference type="ARBA" id="ARBA00022989"/>
    </source>
</evidence>
<keyword evidence="6 8" id="KW-1133">Transmembrane helix</keyword>
<evidence type="ECO:0000256" key="8">
    <source>
        <dbReference type="SAM" id="Phobius"/>
    </source>
</evidence>
<gene>
    <name evidence="9" type="primary">rarD</name>
    <name evidence="9" type="ORF">WP8S17C03_15630</name>
</gene>
<keyword evidence="4" id="KW-1003">Cell membrane</keyword>
<feature type="transmembrane region" description="Helical" evidence="8">
    <location>
        <begin position="227"/>
        <end position="244"/>
    </location>
</feature>
<feature type="transmembrane region" description="Helical" evidence="8">
    <location>
        <begin position="284"/>
        <end position="307"/>
    </location>
</feature>
<dbReference type="NCBIfam" id="TIGR00688">
    <property type="entry name" value="rarD"/>
    <property type="match status" value="1"/>
</dbReference>
<evidence type="ECO:0000313" key="9">
    <source>
        <dbReference type="EMBL" id="BBT15514.1"/>
    </source>
</evidence>
<evidence type="ECO:0000256" key="3">
    <source>
        <dbReference type="ARBA" id="ARBA00022448"/>
    </source>
</evidence>
<feature type="transmembrane region" description="Helical" evidence="8">
    <location>
        <begin position="87"/>
        <end position="112"/>
    </location>
</feature>
<feature type="transmembrane region" description="Helical" evidence="8">
    <location>
        <begin position="313"/>
        <end position="333"/>
    </location>
</feature>
<reference evidence="9 10" key="1">
    <citation type="submission" date="2019-12" db="EMBL/GenBank/DDBJ databases">
        <title>complete genome sequences of Pseudomonas otitidis str. WP8-S17-CRE-03 isolated from wastewater treatment plant effluent.</title>
        <authorList>
            <person name="Sekizuka T."/>
            <person name="Itokawa K."/>
            <person name="Yatsu K."/>
            <person name="Inamine Y."/>
            <person name="Kuroda M."/>
        </authorList>
    </citation>
    <scope>NUCLEOTIDE SEQUENCE [LARGE SCALE GENOMIC DNA]</scope>
    <source>
        <strain evidence="9 10">WP8-S17-CRE-03</strain>
    </source>
</reference>
<evidence type="ECO:0000256" key="7">
    <source>
        <dbReference type="ARBA" id="ARBA00023136"/>
    </source>
</evidence>
<accession>A0A6S5RQT6</accession>
<sequence length="345" mass="38239">MPGWSQRVRTCVGKLPLLVMSGYFRRLQSEACHVFFVLLPSRHGVPVRLSGRGVALSLVASVLFALMPGYVRELAPLDGVQVFAQRVLWSIPAVLLLVALSRQWATLGGVLVRLRREPLLLAALPLAALLIGLQWGLFLWAPLQGRMLEVSLGYFLLPLAMVVCGRLFYNERLRPLQLLAVICALAGVLHELWMTRAFSWLTLVTALGYPPYFMLRRWMRLDALSGFILEMLVLAPLAAWLIIAHGPEGAFVQSPALWWLIPGLGVLGTLAFAAMMASSRLLPLGLFGILSYVEPVLLFAVAVVFLGEAFDPAQLWTYLPIWLAVLLIGWDSAQLLRRQARQLGV</sequence>
<evidence type="ECO:0000256" key="4">
    <source>
        <dbReference type="ARBA" id="ARBA00022475"/>
    </source>
</evidence>
<feature type="transmembrane region" description="Helical" evidence="8">
    <location>
        <begin position="176"/>
        <end position="192"/>
    </location>
</feature>